<dbReference type="EMBL" id="AP022605">
    <property type="protein sequence ID" value="BBZ09310.1"/>
    <property type="molecule type" value="Genomic_DNA"/>
</dbReference>
<keyword evidence="3" id="KW-1185">Reference proteome</keyword>
<dbReference type="STRING" id="126673.AWC01_14585"/>
<sequence length="106" mass="11404">MTDDAPPPPPPPRPGWAELYARLVADLRGIDRGVVITAARVHGEGELQVKVAPSQPQLQTPLLVRIAHAADEAAQTCELCGAPGEYRPIQPAGRIRCDEHAEEETP</sequence>
<dbReference type="AlphaFoldDB" id="A0A1X1T2G3"/>
<dbReference type="KEGG" id="mdr:MDOR_34790"/>
<dbReference type="Proteomes" id="UP000193564">
    <property type="component" value="Unassembled WGS sequence"/>
</dbReference>
<organism evidence="2 3">
    <name type="scientific">Mycolicibacterium doricum</name>
    <dbReference type="NCBI Taxonomy" id="126673"/>
    <lineage>
        <taxon>Bacteria</taxon>
        <taxon>Bacillati</taxon>
        <taxon>Actinomycetota</taxon>
        <taxon>Actinomycetes</taxon>
        <taxon>Mycobacteriales</taxon>
        <taxon>Mycobacteriaceae</taxon>
        <taxon>Mycolicibacterium</taxon>
    </lineage>
</organism>
<protein>
    <submittedName>
        <fullName evidence="2">Uncharacterized protein</fullName>
    </submittedName>
</protein>
<proteinExistence type="predicted"/>
<dbReference type="RefSeq" id="WP_085192076.1">
    <property type="nucleotide sequence ID" value="NZ_AP022605.1"/>
</dbReference>
<name>A0A1X1T2G3_9MYCO</name>
<accession>A0A1X1T2G3</accession>
<dbReference type="EMBL" id="LQOS01000041">
    <property type="protein sequence ID" value="ORV38494.1"/>
    <property type="molecule type" value="Genomic_DNA"/>
</dbReference>
<gene>
    <name evidence="2" type="ORF">AWC01_14585</name>
    <name evidence="1" type="ORF">MDOR_34790</name>
</gene>
<evidence type="ECO:0000313" key="2">
    <source>
        <dbReference type="EMBL" id="ORV38494.1"/>
    </source>
</evidence>
<dbReference type="OrthoDB" id="5346627at2"/>
<evidence type="ECO:0000313" key="3">
    <source>
        <dbReference type="Proteomes" id="UP000193564"/>
    </source>
</evidence>
<reference evidence="1 4" key="2">
    <citation type="journal article" date="2019" name="Emerg. Microbes Infect.">
        <title>Comprehensive subspecies identification of 175 nontuberculous mycobacteria species based on 7547 genomic profiles.</title>
        <authorList>
            <person name="Matsumoto Y."/>
            <person name="Kinjo T."/>
            <person name="Motooka D."/>
            <person name="Nabeya D."/>
            <person name="Jung N."/>
            <person name="Uechi K."/>
            <person name="Horii T."/>
            <person name="Iida T."/>
            <person name="Fujita J."/>
            <person name="Nakamura S."/>
        </authorList>
    </citation>
    <scope>NUCLEOTIDE SEQUENCE [LARGE SCALE GENOMIC DNA]</scope>
    <source>
        <strain evidence="1 4">JCM 12405</strain>
    </source>
</reference>
<reference evidence="2 3" key="1">
    <citation type="submission" date="2016-01" db="EMBL/GenBank/DDBJ databases">
        <title>The new phylogeny of the genus Mycobacterium.</title>
        <authorList>
            <person name="Tarcisio F."/>
            <person name="Conor M."/>
            <person name="Antonella G."/>
            <person name="Elisabetta G."/>
            <person name="Giulia F.S."/>
            <person name="Sara T."/>
            <person name="Anna F."/>
            <person name="Clotilde B."/>
            <person name="Roberto B."/>
            <person name="Veronica D.S."/>
            <person name="Fabio R."/>
            <person name="Monica P."/>
            <person name="Olivier J."/>
            <person name="Enrico T."/>
            <person name="Nicola S."/>
        </authorList>
    </citation>
    <scope>NUCLEOTIDE SEQUENCE [LARGE SCALE GENOMIC DNA]</scope>
    <source>
        <strain evidence="2 3">DSM 44339</strain>
    </source>
</reference>
<reference evidence="1" key="3">
    <citation type="submission" date="2020-02" db="EMBL/GenBank/DDBJ databases">
        <authorList>
            <person name="Matsumoto Y."/>
            <person name="Motooka D."/>
            <person name="Nakamura S."/>
        </authorList>
    </citation>
    <scope>NUCLEOTIDE SEQUENCE</scope>
    <source>
        <strain evidence="1">JCM 12405</strain>
    </source>
</reference>
<dbReference type="Proteomes" id="UP000467201">
    <property type="component" value="Chromosome"/>
</dbReference>
<evidence type="ECO:0000313" key="4">
    <source>
        <dbReference type="Proteomes" id="UP000467201"/>
    </source>
</evidence>
<evidence type="ECO:0000313" key="1">
    <source>
        <dbReference type="EMBL" id="BBZ09310.1"/>
    </source>
</evidence>